<dbReference type="EMBL" id="AMFJ01028739">
    <property type="protein sequence ID" value="EKD44777.1"/>
    <property type="molecule type" value="Genomic_DNA"/>
</dbReference>
<feature type="transmembrane region" description="Helical" evidence="1">
    <location>
        <begin position="35"/>
        <end position="54"/>
    </location>
</feature>
<sequence>SYWHDLLFILIGTGLLYFLWTIREAGDFDYSWLHSAYRFPFATIPIALLLLLIPGTKRIGKWFDNSVFSIIARLSYSIYLWHAVIIVLVARLVFDGQHNLLMSEWLTLVFITFLWSFGISWLSYTYIEIPVSDWWRTRHEKDNLMQS</sequence>
<gene>
    <name evidence="3" type="ORF">ACD_71C00008G0001</name>
</gene>
<keyword evidence="1" id="KW-1133">Transmembrane helix</keyword>
<feature type="transmembrane region" description="Helical" evidence="1">
    <location>
        <begin position="106"/>
        <end position="127"/>
    </location>
</feature>
<name>K1Z5I9_9BACT</name>
<evidence type="ECO:0000259" key="2">
    <source>
        <dbReference type="Pfam" id="PF01757"/>
    </source>
</evidence>
<evidence type="ECO:0000256" key="1">
    <source>
        <dbReference type="SAM" id="Phobius"/>
    </source>
</evidence>
<keyword evidence="1" id="KW-0812">Transmembrane</keyword>
<feature type="transmembrane region" description="Helical" evidence="1">
    <location>
        <begin position="74"/>
        <end position="94"/>
    </location>
</feature>
<keyword evidence="3" id="KW-0012">Acyltransferase</keyword>
<keyword evidence="3" id="KW-0808">Transferase</keyword>
<reference evidence="3" key="1">
    <citation type="journal article" date="2012" name="Science">
        <title>Fermentation, hydrogen, and sulfur metabolism in multiple uncultivated bacterial phyla.</title>
        <authorList>
            <person name="Wrighton K.C."/>
            <person name="Thomas B.C."/>
            <person name="Sharon I."/>
            <person name="Miller C.S."/>
            <person name="Castelle C.J."/>
            <person name="VerBerkmoes N.C."/>
            <person name="Wilkins M.J."/>
            <person name="Hettich R.L."/>
            <person name="Lipton M.S."/>
            <person name="Williams K.H."/>
            <person name="Long P.E."/>
            <person name="Banfield J.F."/>
        </authorList>
    </citation>
    <scope>NUCLEOTIDE SEQUENCE [LARGE SCALE GENOMIC DNA]</scope>
</reference>
<proteinExistence type="predicted"/>
<feature type="domain" description="Acyltransferase 3" evidence="2">
    <location>
        <begin position="9"/>
        <end position="122"/>
    </location>
</feature>
<feature type="non-terminal residue" evidence="3">
    <location>
        <position position="1"/>
    </location>
</feature>
<accession>K1Z5I9</accession>
<dbReference type="InterPro" id="IPR002656">
    <property type="entry name" value="Acyl_transf_3_dom"/>
</dbReference>
<comment type="caution">
    <text evidence="3">The sequence shown here is derived from an EMBL/GenBank/DDBJ whole genome shotgun (WGS) entry which is preliminary data.</text>
</comment>
<dbReference type="GO" id="GO:0016747">
    <property type="term" value="F:acyltransferase activity, transferring groups other than amino-acyl groups"/>
    <property type="evidence" value="ECO:0007669"/>
    <property type="project" value="InterPro"/>
</dbReference>
<protein>
    <submittedName>
        <fullName evidence="3">Acyltransferase 3</fullName>
    </submittedName>
</protein>
<dbReference type="AlphaFoldDB" id="K1Z5I9"/>
<keyword evidence="1" id="KW-0472">Membrane</keyword>
<evidence type="ECO:0000313" key="3">
    <source>
        <dbReference type="EMBL" id="EKD44777.1"/>
    </source>
</evidence>
<dbReference type="Pfam" id="PF01757">
    <property type="entry name" value="Acyl_transf_3"/>
    <property type="match status" value="1"/>
</dbReference>
<feature type="transmembrane region" description="Helical" evidence="1">
    <location>
        <begin position="6"/>
        <end position="23"/>
    </location>
</feature>
<organism evidence="3">
    <name type="scientific">uncultured bacterium</name>
    <name type="common">gcode 4</name>
    <dbReference type="NCBI Taxonomy" id="1234023"/>
    <lineage>
        <taxon>Bacteria</taxon>
        <taxon>environmental samples</taxon>
    </lineage>
</organism>